<dbReference type="KEGG" id="amr:AM1_5360"/>
<dbReference type="AlphaFoldDB" id="B0CBR6"/>
<name>B0CBR6_ACAM1</name>
<dbReference type="CDD" id="cd00143">
    <property type="entry name" value="PP2Cc"/>
    <property type="match status" value="1"/>
</dbReference>
<dbReference type="GO" id="GO:0004722">
    <property type="term" value="F:protein serine/threonine phosphatase activity"/>
    <property type="evidence" value="ECO:0007669"/>
    <property type="project" value="InterPro"/>
</dbReference>
<evidence type="ECO:0000313" key="2">
    <source>
        <dbReference type="EMBL" id="ABW30316.1"/>
    </source>
</evidence>
<dbReference type="STRING" id="329726.AM1_5360"/>
<dbReference type="InterPro" id="IPR036457">
    <property type="entry name" value="PPM-type-like_dom_sf"/>
</dbReference>
<evidence type="ECO:0000259" key="1">
    <source>
        <dbReference type="PROSITE" id="PS51746"/>
    </source>
</evidence>
<dbReference type="SUPFAM" id="SSF81606">
    <property type="entry name" value="PP2C-like"/>
    <property type="match status" value="1"/>
</dbReference>
<evidence type="ECO:0000313" key="3">
    <source>
        <dbReference type="Proteomes" id="UP000000268"/>
    </source>
</evidence>
<dbReference type="HOGENOM" id="CLU_025251_0_0_3"/>
<dbReference type="Pfam" id="PF12773">
    <property type="entry name" value="DZR"/>
    <property type="match status" value="1"/>
</dbReference>
<dbReference type="EMBL" id="CP000828">
    <property type="protein sequence ID" value="ABW30316.1"/>
    <property type="molecule type" value="Genomic_DNA"/>
</dbReference>
<dbReference type="PANTHER" id="PTHR47992">
    <property type="entry name" value="PROTEIN PHOSPHATASE"/>
    <property type="match status" value="1"/>
</dbReference>
<dbReference type="Pfam" id="PF13672">
    <property type="entry name" value="PP2C_2"/>
    <property type="match status" value="1"/>
</dbReference>
<keyword evidence="3" id="KW-1185">Reference proteome</keyword>
<dbReference type="NCBIfam" id="NF011149">
    <property type="entry name" value="PRK14559.1"/>
    <property type="match status" value="1"/>
</dbReference>
<gene>
    <name evidence="2" type="ordered locus">AM1_5360</name>
</gene>
<dbReference type="RefSeq" id="WP_012165563.1">
    <property type="nucleotide sequence ID" value="NC_009925.1"/>
</dbReference>
<sequence>MIKCPQCNYHNIDDHRFCQQCGTSLTQKHCANCGHLVDFEVTHCPQCDHLTGTIWWTLITPLPNLDPSPTMAELSAVETIPMGESVALLDEEPSTEELLDSIERLVGDQSDGEIDTVELSSSGSSTAVLQQSSDSKIPSLSPAIQSFLDQNPRYQLLASMVPQDPKLAENGNLELTILDTQPLQVSPLAIMLNQLEGTINPADMGQPETIKGFLEAQPLPFPIVLEPYLALRQQFPLLLPHVHDAWQSEQQAVILLENRADLPSLKEVIAEGQASPTQILYWLEQTLNFAVVCAPWQCLPSVLNKENLKVDQGQILCLQQLLFEPGQFWPGKSEKGSTSIQSPTWDDLRYVWLDLLQGLGASLLEQFQPLLDNLQSAENVTQAELLEYLNELSQRLPSLQPSITHTQAHQSSGAETGAAPTLILPNQLVHLAAAGQTDDGRDRHHNEDYFAIDQRLQQICNPHQNHVSGQGLYILCDGMGGHAGGEIASSLATETLTQYFQAHWQTEFPDTAIVKDAIYAANHALFQLNEEKAGNNRMGTTLVMALVQDTHIQIAHVGDSRLYRLTHQSGLEQITVDHEVGQREIQRGTDPAVAYARPDAYQLTQALGPRENEALEPDIQLLTASEDTLLLICSDGLTDNHLLEVHCDQYLLPMLNSQVTLQQGVNELVMLANEHNGHDNITVIAILMRVQPQRSSQTY</sequence>
<dbReference type="SMART" id="SM00331">
    <property type="entry name" value="PP2C_SIG"/>
    <property type="match status" value="1"/>
</dbReference>
<organism evidence="2 3">
    <name type="scientific">Acaryochloris marina (strain MBIC 11017)</name>
    <dbReference type="NCBI Taxonomy" id="329726"/>
    <lineage>
        <taxon>Bacteria</taxon>
        <taxon>Bacillati</taxon>
        <taxon>Cyanobacteriota</taxon>
        <taxon>Cyanophyceae</taxon>
        <taxon>Acaryochloridales</taxon>
        <taxon>Acaryochloridaceae</taxon>
        <taxon>Acaryochloris</taxon>
    </lineage>
</organism>
<proteinExistence type="predicted"/>
<feature type="domain" description="PPM-type phosphatase" evidence="1">
    <location>
        <begin position="428"/>
        <end position="688"/>
    </location>
</feature>
<protein>
    <submittedName>
        <fullName evidence="2">Protein serine/threonine phosphatase, putative</fullName>
    </submittedName>
</protein>
<dbReference type="InterPro" id="IPR001932">
    <property type="entry name" value="PPM-type_phosphatase-like_dom"/>
</dbReference>
<dbReference type="OrthoDB" id="500607at2"/>
<dbReference type="Gene3D" id="3.60.40.10">
    <property type="entry name" value="PPM-type phosphatase domain"/>
    <property type="match status" value="1"/>
</dbReference>
<dbReference type="Proteomes" id="UP000000268">
    <property type="component" value="Chromosome"/>
</dbReference>
<dbReference type="eggNOG" id="COG0631">
    <property type="taxonomic scope" value="Bacteria"/>
</dbReference>
<dbReference type="InterPro" id="IPR025874">
    <property type="entry name" value="DZR"/>
</dbReference>
<accession>B0CBR6</accession>
<dbReference type="InterPro" id="IPR015655">
    <property type="entry name" value="PP2C"/>
</dbReference>
<dbReference type="PROSITE" id="PS51746">
    <property type="entry name" value="PPM_2"/>
    <property type="match status" value="1"/>
</dbReference>
<reference evidence="2 3" key="1">
    <citation type="journal article" date="2008" name="Proc. Natl. Acad. Sci. U.S.A.">
        <title>Niche adaptation and genome expansion in the chlorophyll d-producing cyanobacterium Acaryochloris marina.</title>
        <authorList>
            <person name="Swingley W.D."/>
            <person name="Chen M."/>
            <person name="Cheung P.C."/>
            <person name="Conrad A.L."/>
            <person name="Dejesa L.C."/>
            <person name="Hao J."/>
            <person name="Honchak B.M."/>
            <person name="Karbach L.E."/>
            <person name="Kurdoglu A."/>
            <person name="Lahiri S."/>
            <person name="Mastrian S.D."/>
            <person name="Miyashita H."/>
            <person name="Page L."/>
            <person name="Ramakrishna P."/>
            <person name="Satoh S."/>
            <person name="Sattley W.M."/>
            <person name="Shimada Y."/>
            <person name="Taylor H.L."/>
            <person name="Tomo T."/>
            <person name="Tsuchiya T."/>
            <person name="Wang Z.T."/>
            <person name="Raymond J."/>
            <person name="Mimuro M."/>
            <person name="Blankenship R.E."/>
            <person name="Touchman J.W."/>
        </authorList>
    </citation>
    <scope>NUCLEOTIDE SEQUENCE [LARGE SCALE GENOMIC DNA]</scope>
    <source>
        <strain evidence="3">MBIC 11017</strain>
    </source>
</reference>
<dbReference type="SMART" id="SM00332">
    <property type="entry name" value="PP2Cc"/>
    <property type="match status" value="1"/>
</dbReference>